<gene>
    <name evidence="1" type="ORF">LVIROSA_LOCUS10749</name>
</gene>
<evidence type="ECO:0000313" key="1">
    <source>
        <dbReference type="EMBL" id="CAH1423474.1"/>
    </source>
</evidence>
<protein>
    <submittedName>
        <fullName evidence="1">Uncharacterized protein</fullName>
    </submittedName>
</protein>
<sequence>MRLSEDLLLIPCGNPSAVNKLNALLIIYCGARIYFTILRHLWVCLQSLPSSIKDQQKRKLVYDQPISGSVSARISLSGIESLPNSIHLSESSSFTQFSVLPKA</sequence>
<keyword evidence="2" id="KW-1185">Reference proteome</keyword>
<organism evidence="1 2">
    <name type="scientific">Lactuca virosa</name>
    <dbReference type="NCBI Taxonomy" id="75947"/>
    <lineage>
        <taxon>Eukaryota</taxon>
        <taxon>Viridiplantae</taxon>
        <taxon>Streptophyta</taxon>
        <taxon>Embryophyta</taxon>
        <taxon>Tracheophyta</taxon>
        <taxon>Spermatophyta</taxon>
        <taxon>Magnoliopsida</taxon>
        <taxon>eudicotyledons</taxon>
        <taxon>Gunneridae</taxon>
        <taxon>Pentapetalae</taxon>
        <taxon>asterids</taxon>
        <taxon>campanulids</taxon>
        <taxon>Asterales</taxon>
        <taxon>Asteraceae</taxon>
        <taxon>Cichorioideae</taxon>
        <taxon>Cichorieae</taxon>
        <taxon>Lactucinae</taxon>
        <taxon>Lactuca</taxon>
    </lineage>
</organism>
<accession>A0AAU9M6K5</accession>
<dbReference type="Proteomes" id="UP001157418">
    <property type="component" value="Unassembled WGS sequence"/>
</dbReference>
<comment type="caution">
    <text evidence="1">The sequence shown here is derived from an EMBL/GenBank/DDBJ whole genome shotgun (WGS) entry which is preliminary data.</text>
</comment>
<reference evidence="1 2" key="1">
    <citation type="submission" date="2022-01" db="EMBL/GenBank/DDBJ databases">
        <authorList>
            <person name="Xiong W."/>
            <person name="Schranz E."/>
        </authorList>
    </citation>
    <scope>NUCLEOTIDE SEQUENCE [LARGE SCALE GENOMIC DNA]</scope>
</reference>
<evidence type="ECO:0000313" key="2">
    <source>
        <dbReference type="Proteomes" id="UP001157418"/>
    </source>
</evidence>
<name>A0AAU9M6K5_9ASTR</name>
<proteinExistence type="predicted"/>
<dbReference type="EMBL" id="CAKMRJ010001112">
    <property type="protein sequence ID" value="CAH1423474.1"/>
    <property type="molecule type" value="Genomic_DNA"/>
</dbReference>
<dbReference type="AlphaFoldDB" id="A0AAU9M6K5"/>